<feature type="compositionally biased region" description="Basic and acidic residues" evidence="1">
    <location>
        <begin position="47"/>
        <end position="56"/>
    </location>
</feature>
<proteinExistence type="predicted"/>
<dbReference type="InterPro" id="IPR044925">
    <property type="entry name" value="His-Me_finger_sf"/>
</dbReference>
<organism evidence="2">
    <name type="scientific">uncultured Caudovirales phage</name>
    <dbReference type="NCBI Taxonomy" id="2100421"/>
    <lineage>
        <taxon>Viruses</taxon>
        <taxon>Duplodnaviria</taxon>
        <taxon>Heunggongvirae</taxon>
        <taxon>Uroviricota</taxon>
        <taxon>Caudoviricetes</taxon>
        <taxon>Peduoviridae</taxon>
        <taxon>Maltschvirus</taxon>
        <taxon>Maltschvirus maltsch</taxon>
    </lineage>
</organism>
<feature type="region of interest" description="Disordered" evidence="1">
    <location>
        <begin position="44"/>
        <end position="71"/>
    </location>
</feature>
<evidence type="ECO:0000313" key="4">
    <source>
        <dbReference type="EMBL" id="ASN69035.1"/>
    </source>
</evidence>
<dbReference type="Gene3D" id="3.90.75.10">
    <property type="entry name" value="Homing Intron 3 (I-ppo) Encoded Endonuclease, Chain A"/>
    <property type="match status" value="1"/>
</dbReference>
<reference evidence="2" key="1">
    <citation type="submission" date="2017-06" db="EMBL/GenBank/DDBJ databases">
        <title>Novel phages from South African skin metaviromes.</title>
        <authorList>
            <person name="van Zyl L.J."/>
            <person name="Abrahams Y."/>
            <person name="Stander E.A."/>
            <person name="Kirby B.M."/>
            <person name="Clavaud C."/>
            <person name="Farcet C."/>
            <person name="Breton L."/>
            <person name="Trindade M.I."/>
        </authorList>
    </citation>
    <scope>NUCLEOTIDE SEQUENCE</scope>
</reference>
<sequence length="112" mass="12270">MAANRIMCILAHGEPPTEEHHAAHDCGNGFGGCVNPRHLRWATKSSNEMDKVDHGTSNRGSRHGMSKLTESEVRSIRAAEGSMTQKAIAAQFGISRATVGSIQSRQRWSWLD</sequence>
<keyword evidence="2" id="KW-0540">Nuclease</keyword>
<keyword evidence="2" id="KW-0378">Hydrolase</keyword>
<dbReference type="SUPFAM" id="SSF54060">
    <property type="entry name" value="His-Me finger endonucleases"/>
    <property type="match status" value="1"/>
</dbReference>
<gene>
    <name evidence="2" type="ORF">10F10_65</name>
    <name evidence="3" type="ORF">7F11_65</name>
    <name evidence="4" type="ORF">8AX2_64</name>
</gene>
<evidence type="ECO:0000313" key="3">
    <source>
        <dbReference type="EMBL" id="ASN68961.1"/>
    </source>
</evidence>
<dbReference type="EMBL" id="MF417883">
    <property type="protein sequence ID" value="ASN68961.1"/>
    <property type="molecule type" value="Genomic_DNA"/>
</dbReference>
<dbReference type="InterPro" id="IPR044930">
    <property type="entry name" value="Homing_endonuclease_His-Me"/>
</dbReference>
<evidence type="ECO:0000313" key="2">
    <source>
        <dbReference type="EMBL" id="ASN68888.1"/>
    </source>
</evidence>
<protein>
    <submittedName>
        <fullName evidence="2">Putative homing endonuclease</fullName>
    </submittedName>
</protein>
<accession>A0A2H4J9A7</accession>
<dbReference type="EMBL" id="MF417882">
    <property type="protein sequence ID" value="ASN68888.1"/>
    <property type="molecule type" value="Genomic_DNA"/>
</dbReference>
<dbReference type="EMBL" id="MF417884">
    <property type="protein sequence ID" value="ASN69035.1"/>
    <property type="molecule type" value="Genomic_DNA"/>
</dbReference>
<evidence type="ECO:0000256" key="1">
    <source>
        <dbReference type="SAM" id="MobiDB-lite"/>
    </source>
</evidence>
<name>A0A2H4J9A7_9CAUD</name>
<keyword evidence="2" id="KW-0255">Endonuclease</keyword>
<dbReference type="GO" id="GO:0004519">
    <property type="term" value="F:endonuclease activity"/>
    <property type="evidence" value="ECO:0007669"/>
    <property type="project" value="UniProtKB-KW"/>
</dbReference>